<dbReference type="Pfam" id="PF01545">
    <property type="entry name" value="Cation_efflux"/>
    <property type="match status" value="2"/>
</dbReference>
<keyword evidence="7 9" id="KW-0472">Membrane</keyword>
<feature type="domain" description="Cation efflux protein transmembrane" evidence="10">
    <location>
        <begin position="290"/>
        <end position="363"/>
    </location>
</feature>
<dbReference type="InterPro" id="IPR027469">
    <property type="entry name" value="Cation_efflux_TMD_sf"/>
</dbReference>
<evidence type="ECO:0000256" key="8">
    <source>
        <dbReference type="SAM" id="MobiDB-lite"/>
    </source>
</evidence>
<dbReference type="InterPro" id="IPR058533">
    <property type="entry name" value="Cation_efflux_TM"/>
</dbReference>
<dbReference type="InterPro" id="IPR027470">
    <property type="entry name" value="Cation_efflux_CTD"/>
</dbReference>
<feature type="domain" description="Cation efflux protein transmembrane" evidence="10">
    <location>
        <begin position="15"/>
        <end position="155"/>
    </location>
</feature>
<proteinExistence type="inferred from homology"/>
<dbReference type="NCBIfam" id="TIGR01297">
    <property type="entry name" value="CDF"/>
    <property type="match status" value="2"/>
</dbReference>
<evidence type="ECO:0000256" key="5">
    <source>
        <dbReference type="ARBA" id="ARBA00022833"/>
    </source>
</evidence>
<feature type="compositionally biased region" description="Polar residues" evidence="8">
    <location>
        <begin position="155"/>
        <end position="168"/>
    </location>
</feature>
<evidence type="ECO:0000259" key="10">
    <source>
        <dbReference type="Pfam" id="PF01545"/>
    </source>
</evidence>
<accession>A0A166U4U0</accession>
<evidence type="ECO:0000256" key="9">
    <source>
        <dbReference type="SAM" id="Phobius"/>
    </source>
</evidence>
<feature type="domain" description="Cation efflux protein cytoplasmic" evidence="11">
    <location>
        <begin position="367"/>
        <end position="439"/>
    </location>
</feature>
<keyword evidence="3" id="KW-0813">Transport</keyword>
<feature type="compositionally biased region" description="Low complexity" evidence="8">
    <location>
        <begin position="240"/>
        <end position="254"/>
    </location>
</feature>
<evidence type="ECO:0000259" key="11">
    <source>
        <dbReference type="Pfam" id="PF16916"/>
    </source>
</evidence>
<feature type="transmembrane region" description="Helical" evidence="9">
    <location>
        <begin position="338"/>
        <end position="355"/>
    </location>
</feature>
<organism evidence="12 13">
    <name type="scientific">Athelia psychrophila</name>
    <dbReference type="NCBI Taxonomy" id="1759441"/>
    <lineage>
        <taxon>Eukaryota</taxon>
        <taxon>Fungi</taxon>
        <taxon>Dikarya</taxon>
        <taxon>Basidiomycota</taxon>
        <taxon>Agaricomycotina</taxon>
        <taxon>Agaricomycetes</taxon>
        <taxon>Agaricomycetidae</taxon>
        <taxon>Atheliales</taxon>
        <taxon>Atheliaceae</taxon>
        <taxon>Athelia</taxon>
    </lineage>
</organism>
<dbReference type="GO" id="GO:0006882">
    <property type="term" value="P:intracellular zinc ion homeostasis"/>
    <property type="evidence" value="ECO:0007669"/>
    <property type="project" value="TreeGrafter"/>
</dbReference>
<dbReference type="SUPFAM" id="SSF161111">
    <property type="entry name" value="Cation efflux protein transmembrane domain-like"/>
    <property type="match status" value="2"/>
</dbReference>
<gene>
    <name evidence="12" type="ORF">FIBSPDRAFT_776622</name>
</gene>
<feature type="transmembrane region" description="Helical" evidence="9">
    <location>
        <begin position="119"/>
        <end position="140"/>
    </location>
</feature>
<evidence type="ECO:0000256" key="3">
    <source>
        <dbReference type="ARBA" id="ARBA00022448"/>
    </source>
</evidence>
<keyword evidence="4 9" id="KW-0812">Transmembrane</keyword>
<keyword evidence="6 9" id="KW-1133">Transmembrane helix</keyword>
<dbReference type="Proteomes" id="UP000076532">
    <property type="component" value="Unassembled WGS sequence"/>
</dbReference>
<dbReference type="AlphaFoldDB" id="A0A166U4U0"/>
<keyword evidence="5" id="KW-0862">Zinc</keyword>
<dbReference type="PANTHER" id="PTHR45820:SF4">
    <property type="entry name" value="ZINC TRANSPORTER 63C, ISOFORM F"/>
    <property type="match status" value="1"/>
</dbReference>
<dbReference type="GO" id="GO:0005385">
    <property type="term" value="F:zinc ion transmembrane transporter activity"/>
    <property type="evidence" value="ECO:0007669"/>
    <property type="project" value="TreeGrafter"/>
</dbReference>
<feature type="transmembrane region" description="Helical" evidence="9">
    <location>
        <begin position="47"/>
        <end position="64"/>
    </location>
</feature>
<evidence type="ECO:0000313" key="13">
    <source>
        <dbReference type="Proteomes" id="UP000076532"/>
    </source>
</evidence>
<dbReference type="PANTHER" id="PTHR45820">
    <property type="entry name" value="FI23527P1"/>
    <property type="match status" value="1"/>
</dbReference>
<feature type="transmembrane region" description="Helical" evidence="9">
    <location>
        <begin position="303"/>
        <end position="326"/>
    </location>
</feature>
<name>A0A166U4U0_9AGAM</name>
<comment type="similarity">
    <text evidence="2">Belongs to the cation diffusion facilitator (CDF) transporter (TC 2.A.4) family. SLC30A subfamily.</text>
</comment>
<evidence type="ECO:0000256" key="1">
    <source>
        <dbReference type="ARBA" id="ARBA00004141"/>
    </source>
</evidence>
<reference evidence="12 13" key="1">
    <citation type="journal article" date="2016" name="Mol. Biol. Evol.">
        <title>Comparative Genomics of Early-Diverging Mushroom-Forming Fungi Provides Insights into the Origins of Lignocellulose Decay Capabilities.</title>
        <authorList>
            <person name="Nagy L.G."/>
            <person name="Riley R."/>
            <person name="Tritt A."/>
            <person name="Adam C."/>
            <person name="Daum C."/>
            <person name="Floudas D."/>
            <person name="Sun H."/>
            <person name="Yadav J.S."/>
            <person name="Pangilinan J."/>
            <person name="Larsson K.H."/>
            <person name="Matsuura K."/>
            <person name="Barry K."/>
            <person name="Labutti K."/>
            <person name="Kuo R."/>
            <person name="Ohm R.A."/>
            <person name="Bhattacharya S.S."/>
            <person name="Shirouzu T."/>
            <person name="Yoshinaga Y."/>
            <person name="Martin F.M."/>
            <person name="Grigoriev I.V."/>
            <person name="Hibbett D.S."/>
        </authorList>
    </citation>
    <scope>NUCLEOTIDE SEQUENCE [LARGE SCALE GENOMIC DNA]</scope>
    <source>
        <strain evidence="12 13">CBS 109695</strain>
    </source>
</reference>
<evidence type="ECO:0000256" key="6">
    <source>
        <dbReference type="ARBA" id="ARBA00022989"/>
    </source>
</evidence>
<evidence type="ECO:0000256" key="7">
    <source>
        <dbReference type="ARBA" id="ARBA00023136"/>
    </source>
</evidence>
<dbReference type="STRING" id="436010.A0A166U4U0"/>
<feature type="compositionally biased region" description="Basic and acidic residues" evidence="8">
    <location>
        <begin position="228"/>
        <end position="238"/>
    </location>
</feature>
<comment type="subcellular location">
    <subcellularLocation>
        <location evidence="1">Membrane</location>
        <topology evidence="1">Multi-pass membrane protein</topology>
    </subcellularLocation>
</comment>
<evidence type="ECO:0000313" key="12">
    <source>
        <dbReference type="EMBL" id="KZP31314.1"/>
    </source>
</evidence>
<dbReference type="GO" id="GO:0016020">
    <property type="term" value="C:membrane"/>
    <property type="evidence" value="ECO:0007669"/>
    <property type="project" value="UniProtKB-SubCell"/>
</dbReference>
<feature type="region of interest" description="Disordered" evidence="8">
    <location>
        <begin position="149"/>
        <end position="199"/>
    </location>
</feature>
<dbReference type="InterPro" id="IPR002524">
    <property type="entry name" value="Cation_efflux"/>
</dbReference>
<feature type="region of interest" description="Disordered" evidence="8">
    <location>
        <begin position="220"/>
        <end position="295"/>
    </location>
</feature>
<protein>
    <submittedName>
        <fullName evidence="12">Cation efflux protein</fullName>
    </submittedName>
</protein>
<dbReference type="EMBL" id="KV417490">
    <property type="protein sequence ID" value="KZP31314.1"/>
    <property type="molecule type" value="Genomic_DNA"/>
</dbReference>
<dbReference type="OrthoDB" id="9944568at2759"/>
<sequence length="484" mass="51978">MAAHKFAMSRSARITLLLIIDVVFFFVELIVGYAVGSLALVADSFHMLNDVMSLVVALYAIRLTSRENHETDYSRYSYGWHRAEILAALVNGVFLLALCFTIGLEALGRFFNPSEISNAKLVVVVGSLGLASNIVGLFLFHEHGHSHGSSHSHGTASVATSKPASIASSEDETATMRAPSPSRSRSVARKRSDSYASFSGHPAVTRASLVQVAQDIALASSPPTARHGPIDATHDTPSRHASVADEAAVASPAAHEVHEDTPLLHSHDHSDDHDHGSTSSQSLNAKEQSHGHSHGGSMNMQALLLHVLGDALGNVGVIVTGLIIWLTEWSFKYYCDPIVSLAITVIIFSSALPLVRSTSFILLQGVPPTVSMADVRVSILAVEGVLSLHELHVWQLSETKIVASVHVLASRNHDFMPVAAKIRKALHLHGIHSSTIQPEYHHTRAIPEEHLQTGDDTSCLIKCPPDQACDPTENACCPPSSSDV</sequence>
<evidence type="ECO:0000256" key="2">
    <source>
        <dbReference type="ARBA" id="ARBA00008873"/>
    </source>
</evidence>
<dbReference type="InterPro" id="IPR036837">
    <property type="entry name" value="Cation_efflux_CTD_sf"/>
</dbReference>
<keyword evidence="13" id="KW-1185">Reference proteome</keyword>
<feature type="transmembrane region" description="Helical" evidence="9">
    <location>
        <begin position="12"/>
        <end position="35"/>
    </location>
</feature>
<evidence type="ECO:0000256" key="4">
    <source>
        <dbReference type="ARBA" id="ARBA00022692"/>
    </source>
</evidence>
<feature type="transmembrane region" description="Helical" evidence="9">
    <location>
        <begin position="85"/>
        <end position="107"/>
    </location>
</feature>
<dbReference type="Pfam" id="PF16916">
    <property type="entry name" value="ZT_dimer"/>
    <property type="match status" value="1"/>
</dbReference>
<dbReference type="SUPFAM" id="SSF160240">
    <property type="entry name" value="Cation efflux protein cytoplasmic domain-like"/>
    <property type="match status" value="1"/>
</dbReference>
<feature type="compositionally biased region" description="Basic and acidic residues" evidence="8">
    <location>
        <begin position="255"/>
        <end position="276"/>
    </location>
</feature>
<dbReference type="Gene3D" id="1.20.1510.10">
    <property type="entry name" value="Cation efflux protein transmembrane domain"/>
    <property type="match status" value="2"/>
</dbReference>